<sequence length="1068" mass="118341">MRLVIDLQAAQGSSSVRGIGRYSRELALAMVRSSRQHEIIVTVSGAYIETAEEVLTTFSSVLPRSNIQVWHPPRGATPLLHDAPRLAFAETLRAQFLASLKPDLVHVCSVVEDDNVVTCQPWRLHRLPVVATFYDLIPLLRHTEFFGSSELPSPFARWYYRCVQEISACEGLLTISESSRSEAIDHLGFPSERIFNIRAGIGPQFHPTPLSANERAALLQRYGLRDSFIMFLAADTPNKNEAGLLAAYARLPSALQKRHQLFIAGRRDREKLYQTAAQFGVPLENLVYAHYVEENDLRALYTACGLFVFPSLHEGFGLPLGEAMACGAPAIASNTTSLPEVIGRTDATFDPKDPDSIVACMRKVLENPVFRQELTEYGPVQASRFTWQASATRSWDALEEILDRRKQQGKTSVTGVLQKRPSLAFVSPLPPQATRISEYSSALLPNLARHYDVTLVSPEETTDRLLWGFPRISSADFVLQAGQFDRVVYQIGNSAAHRYQIEDLLPRCPGVVVLHDAFLSELMRTSADERGCPDQLQEVLLNAHGYPALQFMEQRGLAAALAKYPCTLPVLQNAVGVILHSERDAGVLREHFGDDATRDISVIPPQGMEPGSLRPEAVAAHYVDAIEHAYSTPGAAVVARTMRKDIQFVAAFPDGVPAASRGIVRSFPSPWRGAGHNRFLIDISELARIDSGSGIQRVVREITRRVLEWPPQGRRGDAVRIRDGQLRHTYDKPLSLLNLRRLNLPESPLDVRSGDVLLCADVNPIMTPAELEELRRLRLNGLRIVLLVYDLLPHRHPELFPDNTTITDDWYGRMLGIADAVICISRAVADDVIAWLDEAPKLRNRPLPIGFAHLGADFQNDFRKEALPGAGPAATQAALDGAQEGSSIIMVGTIEPRKGYPQVVAAFEELWKANVDLKLIIIGKQGWKMNDFADQLRRSPELGKRLHWLHGCSDAEVRALYGASSGLIMASHNEGFGLPIVEAFQAGLPVLARDIPVFREVAGDQACYFSGTDPHALAATLRDWAANGFTPRPRSGSEFTWDNCYQKMCAAIFGNDWYATWQPKTNDV</sequence>
<dbReference type="SUPFAM" id="SSF53756">
    <property type="entry name" value="UDP-Glycosyltransferase/glycogen phosphorylase"/>
    <property type="match status" value="2"/>
</dbReference>
<dbReference type="Proteomes" id="UP000244809">
    <property type="component" value="Chromosome 3"/>
</dbReference>
<dbReference type="GO" id="GO:0009103">
    <property type="term" value="P:lipopolysaccharide biosynthetic process"/>
    <property type="evidence" value="ECO:0007669"/>
    <property type="project" value="TreeGrafter"/>
</dbReference>
<dbReference type="Pfam" id="PF13439">
    <property type="entry name" value="Glyco_transf_4"/>
    <property type="match status" value="1"/>
</dbReference>
<dbReference type="InterPro" id="IPR001296">
    <property type="entry name" value="Glyco_trans_1"/>
</dbReference>
<evidence type="ECO:0008006" key="6">
    <source>
        <dbReference type="Google" id="ProtNLM"/>
    </source>
</evidence>
<gene>
    <name evidence="4" type="ORF">B9Z07_19785</name>
</gene>
<dbReference type="PANTHER" id="PTHR46401">
    <property type="entry name" value="GLYCOSYLTRANSFERASE WBBK-RELATED"/>
    <property type="match status" value="1"/>
</dbReference>
<organism evidence="4 5">
    <name type="scientific">Burkholderia cenocepacia</name>
    <dbReference type="NCBI Taxonomy" id="95486"/>
    <lineage>
        <taxon>Bacteria</taxon>
        <taxon>Pseudomonadati</taxon>
        <taxon>Pseudomonadota</taxon>
        <taxon>Betaproteobacteria</taxon>
        <taxon>Burkholderiales</taxon>
        <taxon>Burkholderiaceae</taxon>
        <taxon>Burkholderia</taxon>
        <taxon>Burkholderia cepacia complex</taxon>
    </lineage>
</organism>
<feature type="domain" description="Glycosyl transferase family 1" evidence="2">
    <location>
        <begin position="887"/>
        <end position="1027"/>
    </location>
</feature>
<protein>
    <recommendedName>
        <fullName evidence="6">Glycosyltransferase family 1 protein</fullName>
    </recommendedName>
</protein>
<name>A0AAD0J6Y3_9BURK</name>
<evidence type="ECO:0000256" key="1">
    <source>
        <dbReference type="ARBA" id="ARBA00022679"/>
    </source>
</evidence>
<dbReference type="GO" id="GO:0016757">
    <property type="term" value="F:glycosyltransferase activity"/>
    <property type="evidence" value="ECO:0007669"/>
    <property type="project" value="InterPro"/>
</dbReference>
<dbReference type="RefSeq" id="WP_050766427.1">
    <property type="nucleotide sequence ID" value="NZ_CADEUB010000022.1"/>
</dbReference>
<reference evidence="4 5" key="1">
    <citation type="submission" date="2017-04" db="EMBL/GenBank/DDBJ databases">
        <title>Complete genome sequence of Burkholderia cenocepacia PC184 Midwest clone.</title>
        <authorList>
            <person name="Mulks M.H."/>
            <person name="Cooper V.S."/>
        </authorList>
    </citation>
    <scope>NUCLEOTIDE SEQUENCE [LARGE SCALE GENOMIC DNA]</scope>
    <source>
        <strain evidence="4 5">PC184 Mulks</strain>
    </source>
</reference>
<dbReference type="EMBL" id="CP021069">
    <property type="protein sequence ID" value="AWG31100.1"/>
    <property type="molecule type" value="Genomic_DNA"/>
</dbReference>
<evidence type="ECO:0000259" key="3">
    <source>
        <dbReference type="Pfam" id="PF13439"/>
    </source>
</evidence>
<evidence type="ECO:0000313" key="5">
    <source>
        <dbReference type="Proteomes" id="UP000244809"/>
    </source>
</evidence>
<dbReference type="Pfam" id="PF00534">
    <property type="entry name" value="Glycos_transf_1"/>
    <property type="match status" value="2"/>
</dbReference>
<evidence type="ECO:0000313" key="4">
    <source>
        <dbReference type="EMBL" id="AWG31100.1"/>
    </source>
</evidence>
<feature type="domain" description="Glycosyltransferase subfamily 4-like N-terminal" evidence="3">
    <location>
        <begin position="17"/>
        <end position="201"/>
    </location>
</feature>
<dbReference type="CDD" id="cd03809">
    <property type="entry name" value="GT4_MtfB-like"/>
    <property type="match status" value="2"/>
</dbReference>
<keyword evidence="1" id="KW-0808">Transferase</keyword>
<proteinExistence type="predicted"/>
<evidence type="ECO:0000259" key="2">
    <source>
        <dbReference type="Pfam" id="PF00534"/>
    </source>
</evidence>
<dbReference type="Gene3D" id="3.40.50.2000">
    <property type="entry name" value="Glycogen Phosphorylase B"/>
    <property type="match status" value="3"/>
</dbReference>
<feature type="domain" description="Glycosyl transferase family 1" evidence="2">
    <location>
        <begin position="226"/>
        <end position="378"/>
    </location>
</feature>
<dbReference type="InterPro" id="IPR028098">
    <property type="entry name" value="Glyco_trans_4-like_N"/>
</dbReference>
<accession>A0AAD0J6Y3</accession>
<dbReference type="PANTHER" id="PTHR46401:SF2">
    <property type="entry name" value="GLYCOSYLTRANSFERASE WBBK-RELATED"/>
    <property type="match status" value="1"/>
</dbReference>
<dbReference type="AlphaFoldDB" id="A0AAD0J6Y3"/>